<dbReference type="RefSeq" id="WP_118092041.1">
    <property type="nucleotide sequence ID" value="NZ_QSIQ01000003.1"/>
</dbReference>
<sequence>MNWETSNNLLSVVNTDKKEKSVILKMSNEEYTILAISSYLIYKFFEVISIKQLIQFVNEREITTNVYIIIILMYVIFNITSIGLIFLIHKSSSTKNTMMDKTKIYVNAYLNRAIELGVIDEKMLKNAIDELNPEKDMIIRKFL</sequence>
<keyword evidence="1" id="KW-0812">Transmembrane</keyword>
<keyword evidence="1" id="KW-0472">Membrane</keyword>
<dbReference type="EMBL" id="QSIQ01000003">
    <property type="protein sequence ID" value="RHD05353.1"/>
    <property type="molecule type" value="Genomic_DNA"/>
</dbReference>
<accession>A0A396AFN6</accession>
<dbReference type="Proteomes" id="UP000266391">
    <property type="component" value="Unassembled WGS sequence"/>
</dbReference>
<proteinExistence type="predicted"/>
<evidence type="ECO:0000313" key="3">
    <source>
        <dbReference type="Proteomes" id="UP000266391"/>
    </source>
</evidence>
<protein>
    <submittedName>
        <fullName evidence="2">Uncharacterized protein</fullName>
    </submittedName>
</protein>
<comment type="caution">
    <text evidence="2">The sequence shown here is derived from an EMBL/GenBank/DDBJ whole genome shotgun (WGS) entry which is preliminary data.</text>
</comment>
<dbReference type="AlphaFoldDB" id="A0A396AFN6"/>
<gene>
    <name evidence="2" type="ORF">DW813_03155</name>
</gene>
<evidence type="ECO:0000256" key="1">
    <source>
        <dbReference type="SAM" id="Phobius"/>
    </source>
</evidence>
<organism evidence="2 3">
    <name type="scientific">Roseburia inulinivorans</name>
    <dbReference type="NCBI Taxonomy" id="360807"/>
    <lineage>
        <taxon>Bacteria</taxon>
        <taxon>Bacillati</taxon>
        <taxon>Bacillota</taxon>
        <taxon>Clostridia</taxon>
        <taxon>Lachnospirales</taxon>
        <taxon>Lachnospiraceae</taxon>
        <taxon>Roseburia</taxon>
    </lineage>
</organism>
<name>A0A396AFN6_9FIRM</name>
<reference evidence="2 3" key="1">
    <citation type="submission" date="2018-08" db="EMBL/GenBank/DDBJ databases">
        <title>A genome reference for cultivated species of the human gut microbiota.</title>
        <authorList>
            <person name="Zou Y."/>
            <person name="Xue W."/>
            <person name="Luo G."/>
        </authorList>
    </citation>
    <scope>NUCLEOTIDE SEQUENCE [LARGE SCALE GENOMIC DNA]</scope>
    <source>
        <strain evidence="2 3">AM32-8LB</strain>
    </source>
</reference>
<feature type="transmembrane region" description="Helical" evidence="1">
    <location>
        <begin position="66"/>
        <end position="88"/>
    </location>
</feature>
<keyword evidence="1" id="KW-1133">Transmembrane helix</keyword>
<evidence type="ECO:0000313" key="2">
    <source>
        <dbReference type="EMBL" id="RHD05353.1"/>
    </source>
</evidence>